<evidence type="ECO:0000256" key="6">
    <source>
        <dbReference type="ARBA" id="ARBA00022801"/>
    </source>
</evidence>
<dbReference type="PANTHER" id="PTHR34990">
    <property type="entry name" value="UDP-2,3-DIACYLGLUCOSAMINE HYDROLASE-RELATED"/>
    <property type="match status" value="1"/>
</dbReference>
<feature type="binding site" evidence="10">
    <location>
        <position position="41"/>
    </location>
    <ligand>
        <name>Mn(2+)</name>
        <dbReference type="ChEBI" id="CHEBI:29035"/>
        <label>1</label>
    </ligand>
</feature>
<dbReference type="Proteomes" id="UP000192342">
    <property type="component" value="Unassembled WGS sequence"/>
</dbReference>
<feature type="binding site" evidence="10">
    <location>
        <position position="195"/>
    </location>
    <ligand>
        <name>substrate</name>
    </ligand>
</feature>
<evidence type="ECO:0000313" key="12">
    <source>
        <dbReference type="EMBL" id="ORE86200.1"/>
    </source>
</evidence>
<feature type="domain" description="Calcineurin-like phosphoesterase" evidence="11">
    <location>
        <begin position="4"/>
        <end position="199"/>
    </location>
</feature>
<comment type="function">
    <text evidence="10">Hydrolyzes the pyrophosphate bond of UDP-2,3-diacylglucosamine to yield 2,3-diacylglucosamine 1-phosphate (lipid X) and UMP by catalyzing the attack of water at the alpha-P atom. Involved in the biosynthesis of lipid A, a phosphorylated glycolipid that anchors the lipopolysaccharide to the outer membrane of the cell.</text>
</comment>
<evidence type="ECO:0000256" key="10">
    <source>
        <dbReference type="HAMAP-Rule" id="MF_00575"/>
    </source>
</evidence>
<name>A0A1Y1SC28_9GAMM</name>
<feature type="binding site" evidence="10">
    <location>
        <position position="10"/>
    </location>
    <ligand>
        <name>Mn(2+)</name>
        <dbReference type="ChEBI" id="CHEBI:29035"/>
        <label>1</label>
    </ligand>
</feature>
<evidence type="ECO:0000256" key="5">
    <source>
        <dbReference type="ARBA" id="ARBA00022723"/>
    </source>
</evidence>
<keyword evidence="7 10" id="KW-0443">Lipid metabolism</keyword>
<dbReference type="RefSeq" id="WP_083562364.1">
    <property type="nucleotide sequence ID" value="NZ_AQQV01000003.1"/>
</dbReference>
<evidence type="ECO:0000256" key="1">
    <source>
        <dbReference type="ARBA" id="ARBA00022475"/>
    </source>
</evidence>
<dbReference type="CDD" id="cd07398">
    <property type="entry name" value="MPP_YbbF-LpxH"/>
    <property type="match status" value="1"/>
</dbReference>
<keyword evidence="5 10" id="KW-0479">Metal-binding</keyword>
<feature type="binding site" evidence="10">
    <location>
        <position position="113"/>
    </location>
    <ligand>
        <name>Mn(2+)</name>
        <dbReference type="ChEBI" id="CHEBI:29035"/>
        <label>2</label>
    </ligand>
</feature>
<feature type="binding site" evidence="10">
    <location>
        <position position="197"/>
    </location>
    <ligand>
        <name>Mn(2+)</name>
        <dbReference type="ChEBI" id="CHEBI:29035"/>
        <label>1</label>
    </ligand>
</feature>
<dbReference type="OrthoDB" id="9783283at2"/>
<evidence type="ECO:0000256" key="9">
    <source>
        <dbReference type="ARBA" id="ARBA00023211"/>
    </source>
</evidence>
<dbReference type="InterPro" id="IPR029052">
    <property type="entry name" value="Metallo-depent_PP-like"/>
</dbReference>
<feature type="binding site" evidence="10">
    <location>
        <position position="195"/>
    </location>
    <ligand>
        <name>Mn(2+)</name>
        <dbReference type="ChEBI" id="CHEBI:29035"/>
        <label>2</label>
    </ligand>
</feature>
<dbReference type="SUPFAM" id="SSF56300">
    <property type="entry name" value="Metallo-dependent phosphatases"/>
    <property type="match status" value="1"/>
</dbReference>
<keyword evidence="8 10" id="KW-0472">Membrane</keyword>
<dbReference type="GO" id="GO:0030145">
    <property type="term" value="F:manganese ion binding"/>
    <property type="evidence" value="ECO:0007669"/>
    <property type="project" value="UniProtKB-UniRule"/>
</dbReference>
<comment type="cofactor">
    <cofactor evidence="10">
        <name>Mn(2+)</name>
        <dbReference type="ChEBI" id="CHEBI:29035"/>
    </cofactor>
    <text evidence="10">Binds 2 Mn(2+) ions per subunit in a binuclear metal center.</text>
</comment>
<accession>A0A1Y1SC28</accession>
<proteinExistence type="inferred from homology"/>
<dbReference type="EMBL" id="AQQV01000003">
    <property type="protein sequence ID" value="ORE86200.1"/>
    <property type="molecule type" value="Genomic_DNA"/>
</dbReference>
<gene>
    <name evidence="10" type="primary">lpxH</name>
    <name evidence="12" type="ORF">ATO7_12923</name>
</gene>
<feature type="binding site" evidence="10">
    <location>
        <position position="79"/>
    </location>
    <ligand>
        <name>Mn(2+)</name>
        <dbReference type="ChEBI" id="CHEBI:29035"/>
        <label>2</label>
    </ligand>
</feature>
<evidence type="ECO:0000256" key="3">
    <source>
        <dbReference type="ARBA" id="ARBA00022519"/>
    </source>
</evidence>
<dbReference type="STRING" id="1317117.ATO7_12923"/>
<dbReference type="InterPro" id="IPR043461">
    <property type="entry name" value="LpxH-like"/>
</dbReference>
<dbReference type="InterPro" id="IPR010138">
    <property type="entry name" value="UDP-diacylglucosamine_Hdrlase"/>
</dbReference>
<comment type="caution">
    <text evidence="12">The sequence shown here is derived from an EMBL/GenBank/DDBJ whole genome shotgun (WGS) entry which is preliminary data.</text>
</comment>
<keyword evidence="13" id="KW-1185">Reference proteome</keyword>
<feature type="binding site" evidence="10">
    <location>
        <begin position="79"/>
        <end position="80"/>
    </location>
    <ligand>
        <name>substrate</name>
    </ligand>
</feature>
<evidence type="ECO:0000256" key="8">
    <source>
        <dbReference type="ARBA" id="ARBA00023136"/>
    </source>
</evidence>
<keyword evidence="4 10" id="KW-0441">Lipid A biosynthesis</keyword>
<feature type="binding site" evidence="10">
    <location>
        <position position="163"/>
    </location>
    <ligand>
        <name>substrate</name>
    </ligand>
</feature>
<dbReference type="AlphaFoldDB" id="A0A1Y1SC28"/>
<dbReference type="GO" id="GO:0005737">
    <property type="term" value="C:cytoplasm"/>
    <property type="evidence" value="ECO:0007669"/>
    <property type="project" value="InterPro"/>
</dbReference>
<comment type="caution">
    <text evidence="10">Lacks conserved residue(s) required for the propagation of feature annotation.</text>
</comment>
<comment type="subcellular location">
    <subcellularLocation>
        <location evidence="10">Cell inner membrane</location>
        <topology evidence="10">Peripheral membrane protein</topology>
        <orientation evidence="10">Cytoplasmic side</orientation>
    </subcellularLocation>
</comment>
<dbReference type="Gene3D" id="3.60.21.10">
    <property type="match status" value="1"/>
</dbReference>
<dbReference type="Pfam" id="PF00149">
    <property type="entry name" value="Metallophos"/>
    <property type="match status" value="1"/>
</dbReference>
<dbReference type="HAMAP" id="MF_00575">
    <property type="entry name" value="LpxH"/>
    <property type="match status" value="1"/>
</dbReference>
<dbReference type="PANTHER" id="PTHR34990:SF1">
    <property type="entry name" value="UDP-2,3-DIACYLGLUCOSAMINE HYDROLASE"/>
    <property type="match status" value="1"/>
</dbReference>
<evidence type="ECO:0000256" key="2">
    <source>
        <dbReference type="ARBA" id="ARBA00022516"/>
    </source>
</evidence>
<keyword evidence="2 10" id="KW-0444">Lipid biosynthesis</keyword>
<dbReference type="GO" id="GO:0019897">
    <property type="term" value="C:extrinsic component of plasma membrane"/>
    <property type="evidence" value="ECO:0007669"/>
    <property type="project" value="UniProtKB-UniRule"/>
</dbReference>
<evidence type="ECO:0000256" key="7">
    <source>
        <dbReference type="ARBA" id="ARBA00023098"/>
    </source>
</evidence>
<reference evidence="12 13" key="1">
    <citation type="submission" date="2013-04" db="EMBL/GenBank/DDBJ databases">
        <title>Oceanococcus atlanticus 22II-S10r2 Genome Sequencing.</title>
        <authorList>
            <person name="Lai Q."/>
            <person name="Li G."/>
            <person name="Shao Z."/>
        </authorList>
    </citation>
    <scope>NUCLEOTIDE SEQUENCE [LARGE SCALE GENOMIC DNA]</scope>
    <source>
        <strain evidence="12 13">22II-S10r2</strain>
    </source>
</reference>
<organism evidence="12 13">
    <name type="scientific">Oceanococcus atlanticus</name>
    <dbReference type="NCBI Taxonomy" id="1317117"/>
    <lineage>
        <taxon>Bacteria</taxon>
        <taxon>Pseudomonadati</taxon>
        <taxon>Pseudomonadota</taxon>
        <taxon>Gammaproteobacteria</taxon>
        <taxon>Chromatiales</taxon>
        <taxon>Oceanococcaceae</taxon>
        <taxon>Oceanococcus</taxon>
    </lineage>
</organism>
<keyword evidence="3 10" id="KW-0997">Cell inner membrane</keyword>
<keyword evidence="9 10" id="KW-0464">Manganese</keyword>
<feature type="binding site" evidence="10">
    <location>
        <position position="41"/>
    </location>
    <ligand>
        <name>Mn(2+)</name>
        <dbReference type="ChEBI" id="CHEBI:29035"/>
        <label>2</label>
    </ligand>
</feature>
<dbReference type="InterPro" id="IPR004843">
    <property type="entry name" value="Calcineurin-like_PHP"/>
</dbReference>
<evidence type="ECO:0000256" key="4">
    <source>
        <dbReference type="ARBA" id="ARBA00022556"/>
    </source>
</evidence>
<protein>
    <recommendedName>
        <fullName evidence="10">UDP-2,3-diacylglucosamine hydrolase</fullName>
        <ecNumber evidence="10">3.6.1.54</ecNumber>
    </recommendedName>
    <alternativeName>
        <fullName evidence="10">UDP-2,3-diacylglucosamine diphosphatase</fullName>
    </alternativeName>
</protein>
<dbReference type="EC" id="3.6.1.54" evidence="10"/>
<comment type="similarity">
    <text evidence="10">Belongs to the LpxH family.</text>
</comment>
<keyword evidence="1 10" id="KW-1003">Cell membrane</keyword>
<dbReference type="GO" id="GO:0009245">
    <property type="term" value="P:lipid A biosynthetic process"/>
    <property type="evidence" value="ECO:0007669"/>
    <property type="project" value="UniProtKB-UniRule"/>
</dbReference>
<keyword evidence="6 10" id="KW-0378">Hydrolase</keyword>
<dbReference type="NCBIfam" id="TIGR01854">
    <property type="entry name" value="lipid_A_lpxH"/>
    <property type="match status" value="1"/>
</dbReference>
<feature type="binding site" evidence="10">
    <location>
        <position position="166"/>
    </location>
    <ligand>
        <name>substrate</name>
    </ligand>
</feature>
<feature type="binding site" evidence="10">
    <location>
        <position position="8"/>
    </location>
    <ligand>
        <name>Mn(2+)</name>
        <dbReference type="ChEBI" id="CHEBI:29035"/>
        <label>1</label>
    </ligand>
</feature>
<sequence length="236" mass="26840">MALHVLSDLHLDPARPAISARFIDYLNGPARQAEAVYILGDLFEVWADDDVSAPLYADELAAMRGLTRHGVPIAFICGNRDFLCGAGFEQASGARVVSEPFSPPGRCDIKFMHGDVLCTDDVGYQRFRRIVRWPWLQWLYRRLPRTLKLRIAARIRGSAREMTRLKPEDILDVTPQAVSAFFDAHPACRLLIHGHTHRPAEHAFDAQRTRLVLSDWTERQGEYLSLDAQGWMRHPL</sequence>
<dbReference type="NCBIfam" id="NF003743">
    <property type="entry name" value="PRK05340.1"/>
    <property type="match status" value="1"/>
</dbReference>
<dbReference type="UniPathway" id="UPA00359">
    <property type="reaction ID" value="UER00480"/>
</dbReference>
<evidence type="ECO:0000259" key="11">
    <source>
        <dbReference type="Pfam" id="PF00149"/>
    </source>
</evidence>
<evidence type="ECO:0000313" key="13">
    <source>
        <dbReference type="Proteomes" id="UP000192342"/>
    </source>
</evidence>
<feature type="binding site" evidence="10">
    <location>
        <position position="121"/>
    </location>
    <ligand>
        <name>substrate</name>
    </ligand>
</feature>
<comment type="catalytic activity">
    <reaction evidence="10">
        <text>UDP-2-N,3-O-bis[(3R)-3-hydroxytetradecanoyl]-alpha-D-glucosamine + H2O = 2-N,3-O-bis[(3R)-3-hydroxytetradecanoyl]-alpha-D-glucosaminyl 1-phosphate + UMP + 2 H(+)</text>
        <dbReference type="Rhea" id="RHEA:25213"/>
        <dbReference type="ChEBI" id="CHEBI:15377"/>
        <dbReference type="ChEBI" id="CHEBI:15378"/>
        <dbReference type="ChEBI" id="CHEBI:57865"/>
        <dbReference type="ChEBI" id="CHEBI:57957"/>
        <dbReference type="ChEBI" id="CHEBI:78847"/>
        <dbReference type="EC" id="3.6.1.54"/>
    </reaction>
</comment>
<comment type="pathway">
    <text evidence="10">Glycolipid biosynthesis; lipid IV(A) biosynthesis; lipid IV(A) from (3R)-3-hydroxytetradecanoyl-[acyl-carrier-protein] and UDP-N-acetyl-alpha-D-glucosamine: step 4/6.</text>
</comment>
<dbReference type="GO" id="GO:0008758">
    <property type="term" value="F:UDP-2,3-diacylglucosamine hydrolase activity"/>
    <property type="evidence" value="ECO:0007669"/>
    <property type="project" value="UniProtKB-UniRule"/>
</dbReference>